<dbReference type="GeneID" id="66081956"/>
<keyword evidence="2" id="KW-1185">Reference proteome</keyword>
<organism evidence="1 2">
    <name type="scientific">Marasmius oreades</name>
    <name type="common">fairy-ring Marasmius</name>
    <dbReference type="NCBI Taxonomy" id="181124"/>
    <lineage>
        <taxon>Eukaryota</taxon>
        <taxon>Fungi</taxon>
        <taxon>Dikarya</taxon>
        <taxon>Basidiomycota</taxon>
        <taxon>Agaricomycotina</taxon>
        <taxon>Agaricomycetes</taxon>
        <taxon>Agaricomycetidae</taxon>
        <taxon>Agaricales</taxon>
        <taxon>Marasmiineae</taxon>
        <taxon>Marasmiaceae</taxon>
        <taxon>Marasmius</taxon>
    </lineage>
</organism>
<proteinExistence type="predicted"/>
<comment type="caution">
    <text evidence="1">The sequence shown here is derived from an EMBL/GenBank/DDBJ whole genome shotgun (WGS) entry which is preliminary data.</text>
</comment>
<dbReference type="KEGG" id="more:E1B28_012881"/>
<dbReference type="Pfam" id="PF16850">
    <property type="entry name" value="Inhibitor_I66"/>
    <property type="match status" value="1"/>
</dbReference>
<sequence>MSLKRGKYLIFDERGNLISRLLYEDKSFAGPKVPIVKHVRPIPPDPATWTVEPLIGGKPNTYVLSNRDAATDESNGLVWANGDSILPPPSWIIFPLPGKHNRYYITREDDSERPGGSWVVPEGDEQAQIKFFSPSVRPSEFQFVHILD</sequence>
<accession>A0A9P7UQE5</accession>
<evidence type="ECO:0000313" key="1">
    <source>
        <dbReference type="EMBL" id="KAG7088936.1"/>
    </source>
</evidence>
<name>A0A9P7UQE5_9AGAR</name>
<reference evidence="1" key="1">
    <citation type="journal article" date="2021" name="Genome Biol. Evol.">
        <title>The assembled and annotated genome of the fairy-ring fungus Marasmius oreades.</title>
        <authorList>
            <person name="Hiltunen M."/>
            <person name="Ament-Velasquez S.L."/>
            <person name="Johannesson H."/>
        </authorList>
    </citation>
    <scope>NUCLEOTIDE SEQUENCE</scope>
    <source>
        <strain evidence="1">03SP1</strain>
    </source>
</reference>
<dbReference type="InterPro" id="IPR031755">
    <property type="entry name" value="Inhibitor_I66"/>
</dbReference>
<dbReference type="AlphaFoldDB" id="A0A9P7UQE5"/>
<dbReference type="Gene3D" id="2.80.10.50">
    <property type="match status" value="1"/>
</dbReference>
<dbReference type="RefSeq" id="XP_043005407.1">
    <property type="nucleotide sequence ID" value="XM_043158037.1"/>
</dbReference>
<protein>
    <submittedName>
        <fullName evidence="1">Uncharacterized protein</fullName>
    </submittedName>
</protein>
<dbReference type="GO" id="GO:0004867">
    <property type="term" value="F:serine-type endopeptidase inhibitor activity"/>
    <property type="evidence" value="ECO:0007669"/>
    <property type="project" value="InterPro"/>
</dbReference>
<gene>
    <name evidence="1" type="ORF">E1B28_012881</name>
</gene>
<dbReference type="EMBL" id="CM032188">
    <property type="protein sequence ID" value="KAG7088936.1"/>
    <property type="molecule type" value="Genomic_DNA"/>
</dbReference>
<evidence type="ECO:0000313" key="2">
    <source>
        <dbReference type="Proteomes" id="UP001049176"/>
    </source>
</evidence>
<dbReference type="Proteomes" id="UP001049176">
    <property type="component" value="Chromosome 8"/>
</dbReference>